<dbReference type="InterPro" id="IPR047618">
    <property type="entry name" value="QOR-like"/>
</dbReference>
<keyword evidence="1" id="KW-0521">NADP</keyword>
<feature type="domain" description="Enoyl reductase (ER)" evidence="3">
    <location>
        <begin position="14"/>
        <end position="325"/>
    </location>
</feature>
<evidence type="ECO:0000259" key="3">
    <source>
        <dbReference type="SMART" id="SM00829"/>
    </source>
</evidence>
<dbReference type="InterPro" id="IPR013149">
    <property type="entry name" value="ADH-like_C"/>
</dbReference>
<dbReference type="Gene3D" id="3.40.50.720">
    <property type="entry name" value="NAD(P)-binding Rossmann-like Domain"/>
    <property type="match status" value="1"/>
</dbReference>
<dbReference type="GO" id="GO:0035925">
    <property type="term" value="F:mRNA 3'-UTR AU-rich region binding"/>
    <property type="evidence" value="ECO:0007669"/>
    <property type="project" value="TreeGrafter"/>
</dbReference>
<dbReference type="Pfam" id="PF08240">
    <property type="entry name" value="ADH_N"/>
    <property type="match status" value="1"/>
</dbReference>
<dbReference type="GO" id="GO:0003960">
    <property type="term" value="F:quinone reductase (NADPH) activity"/>
    <property type="evidence" value="ECO:0007669"/>
    <property type="project" value="InterPro"/>
</dbReference>
<organism evidence="4">
    <name type="scientific">Anaplasma marginale</name>
    <dbReference type="NCBI Taxonomy" id="770"/>
    <lineage>
        <taxon>Bacteria</taxon>
        <taxon>Pseudomonadati</taxon>
        <taxon>Pseudomonadota</taxon>
        <taxon>Alphaproteobacteria</taxon>
        <taxon>Rickettsiales</taxon>
        <taxon>Anaplasmataceae</taxon>
        <taxon>Anaplasma</taxon>
    </lineage>
</organism>
<dbReference type="Pfam" id="PF00107">
    <property type="entry name" value="ADH_zinc_N"/>
    <property type="match status" value="1"/>
</dbReference>
<dbReference type="AlphaFoldDB" id="A0A643CM45"/>
<dbReference type="EMBL" id="VTCY01000009">
    <property type="protein sequence ID" value="KAB0451763.1"/>
    <property type="molecule type" value="Genomic_DNA"/>
</dbReference>
<dbReference type="CDD" id="cd05286">
    <property type="entry name" value="QOR2"/>
    <property type="match status" value="1"/>
</dbReference>
<evidence type="ECO:0000256" key="2">
    <source>
        <dbReference type="ARBA" id="ARBA00023002"/>
    </source>
</evidence>
<dbReference type="GO" id="GO:0005829">
    <property type="term" value="C:cytosol"/>
    <property type="evidence" value="ECO:0007669"/>
    <property type="project" value="TreeGrafter"/>
</dbReference>
<sequence length="327" mass="35521">MERMSKAVVIDRNGDAGVLKYVDVDVGEPGKGEVLIEHTAIGLNRYDVEYRTGTRKVPSFPAVLGVEAVGVVRQLGPGVEALNVGDRVGYCTAPGGAYSETRLINQKYLFKIADDISDEVAAAVMLKAMAAHYLTHRIYDIRPGTFALVHGVSGGVGQILCQWARYKGGKVIGVVESGARLGVAKEVGCAYVVNLKDDDITKEVMTITGDRGVNVVYDPIGAAVSKMSFGVLGHFGLYISYGSISGRMPSVSMSMLSARSWFITSPAIQHYKRSRLELGLTAMEIFEMLRRGHIRAEINKTYKFKDIAKAHKDLEDRKLSGLGVITM</sequence>
<protein>
    <submittedName>
        <fullName evidence="4">Quinone oxidoreductase</fullName>
    </submittedName>
</protein>
<dbReference type="SMART" id="SM00829">
    <property type="entry name" value="PKS_ER"/>
    <property type="match status" value="1"/>
</dbReference>
<evidence type="ECO:0000313" key="4">
    <source>
        <dbReference type="EMBL" id="KAB0451763.1"/>
    </source>
</evidence>
<dbReference type="SUPFAM" id="SSF50129">
    <property type="entry name" value="GroES-like"/>
    <property type="match status" value="1"/>
</dbReference>
<evidence type="ECO:0000256" key="1">
    <source>
        <dbReference type="ARBA" id="ARBA00022857"/>
    </source>
</evidence>
<dbReference type="PANTHER" id="PTHR48106:SF13">
    <property type="entry name" value="QUINONE OXIDOREDUCTASE-RELATED"/>
    <property type="match status" value="1"/>
</dbReference>
<dbReference type="InterPro" id="IPR011032">
    <property type="entry name" value="GroES-like_sf"/>
</dbReference>
<comment type="caution">
    <text evidence="4">The sequence shown here is derived from an EMBL/GenBank/DDBJ whole genome shotgun (WGS) entry which is preliminary data.</text>
</comment>
<dbReference type="InterPro" id="IPR036291">
    <property type="entry name" value="NAD(P)-bd_dom_sf"/>
</dbReference>
<dbReference type="Gene3D" id="3.90.180.10">
    <property type="entry name" value="Medium-chain alcohol dehydrogenases, catalytic domain"/>
    <property type="match status" value="1"/>
</dbReference>
<dbReference type="InterPro" id="IPR013154">
    <property type="entry name" value="ADH-like_N"/>
</dbReference>
<accession>A0A643CM45</accession>
<reference evidence="4" key="1">
    <citation type="submission" date="2019-08" db="EMBL/GenBank/DDBJ databases">
        <authorList>
            <person name="Amaro Estrada I."/>
            <person name="Quiroz Castaneda R.E."/>
            <person name="Martinez Ocampo F."/>
            <person name="Rodriguez Camarillo S.D."/>
        </authorList>
    </citation>
    <scope>NUCLEOTIDE SEQUENCE</scope>
    <source>
        <strain evidence="4">MEX-30-184-02</strain>
    </source>
</reference>
<name>A0A643CM45_ANAMA</name>
<proteinExistence type="predicted"/>
<dbReference type="InterPro" id="IPR020843">
    <property type="entry name" value="ER"/>
</dbReference>
<dbReference type="PANTHER" id="PTHR48106">
    <property type="entry name" value="QUINONE OXIDOREDUCTASE PIG3-RELATED"/>
    <property type="match status" value="1"/>
</dbReference>
<keyword evidence="2" id="KW-0560">Oxidoreductase</keyword>
<dbReference type="GO" id="GO:0070402">
    <property type="term" value="F:NADPH binding"/>
    <property type="evidence" value="ECO:0007669"/>
    <property type="project" value="TreeGrafter"/>
</dbReference>
<dbReference type="SUPFAM" id="SSF51735">
    <property type="entry name" value="NAD(P)-binding Rossmann-fold domains"/>
    <property type="match status" value="1"/>
</dbReference>
<gene>
    <name evidence="4" type="ORF">FY207_03320</name>
</gene>